<dbReference type="SUPFAM" id="SSF53474">
    <property type="entry name" value="alpha/beta-Hydrolases"/>
    <property type="match status" value="1"/>
</dbReference>
<keyword evidence="2" id="KW-0645">Protease</keyword>
<keyword evidence="5" id="KW-1185">Reference proteome</keyword>
<dbReference type="InterPro" id="IPR051167">
    <property type="entry name" value="Prolyl_oligopep/macrocyclase"/>
</dbReference>
<dbReference type="Pfam" id="PF00326">
    <property type="entry name" value="Peptidase_S9"/>
    <property type="match status" value="1"/>
</dbReference>
<dbReference type="EMBL" id="CAUYUJ010019819">
    <property type="protein sequence ID" value="CAK0893875.1"/>
    <property type="molecule type" value="Genomic_DNA"/>
</dbReference>
<evidence type="ECO:0000313" key="5">
    <source>
        <dbReference type="Proteomes" id="UP001189429"/>
    </source>
</evidence>
<feature type="domain" description="Peptidase S9 prolyl oligopeptidase catalytic" evidence="3">
    <location>
        <begin position="353"/>
        <end position="541"/>
    </location>
</feature>
<dbReference type="Gene3D" id="3.40.50.1820">
    <property type="entry name" value="alpha/beta hydrolase"/>
    <property type="match status" value="1"/>
</dbReference>
<evidence type="ECO:0000259" key="3">
    <source>
        <dbReference type="Pfam" id="PF00326"/>
    </source>
</evidence>
<dbReference type="PANTHER" id="PTHR42881:SF13">
    <property type="entry name" value="PROLYL ENDOPEPTIDASE"/>
    <property type="match status" value="1"/>
</dbReference>
<dbReference type="InterPro" id="IPR002470">
    <property type="entry name" value="Peptidase_S9A"/>
</dbReference>
<dbReference type="EC" id="3.4.21.-" evidence="2"/>
<reference evidence="4" key="1">
    <citation type="submission" date="2023-10" db="EMBL/GenBank/DDBJ databases">
        <authorList>
            <person name="Chen Y."/>
            <person name="Shah S."/>
            <person name="Dougan E. K."/>
            <person name="Thang M."/>
            <person name="Chan C."/>
        </authorList>
    </citation>
    <scope>NUCLEOTIDE SEQUENCE [LARGE SCALE GENOMIC DNA]</scope>
</reference>
<name>A0ABN9X7P9_9DINO</name>
<comment type="similarity">
    <text evidence="1 2">Belongs to the peptidase S9A family.</text>
</comment>
<keyword evidence="2" id="KW-0720">Serine protease</keyword>
<protein>
    <recommendedName>
        <fullName evidence="2">Prolyl endopeptidase</fullName>
        <ecNumber evidence="2">3.4.21.-</ecNumber>
    </recommendedName>
</protein>
<keyword evidence="2" id="KW-0378">Hydrolase</keyword>
<accession>A0ABN9X7P9</accession>
<dbReference type="PANTHER" id="PTHR42881">
    <property type="entry name" value="PROLYL ENDOPEPTIDASE"/>
    <property type="match status" value="1"/>
</dbReference>
<sequence>MVLCYRSRDVLLVSVGLADSVTDCGNPRVVRAWQRGTPLAAAKVTFTGESEDRIVFGYAVRERGGSNFEVVCRAVSFYEAERRISLDQGRSFSRLPAPADAELLFFGEHILLRLGSDFSVPGAPRPFRAGSLLAAPAREALAGEQGCWAPLWEPQDEQAPGAEPGRGTPRSTMLQHVAATRDFLVLVVLSRVRSSLVVFRYPEARGGSWDRVTPCEAGGGAIASLSVRPVDPRGSNALWVGRASYTEPPALFLVQDVGAWAAAGCPWGSSGSEPPAAGEPARLMRRVKQLWPQFEASGMTTTQLEATSRDGTQVPYFVTRGPGHASAGGPTLLYAYGGFDLPVLPRYQGSVGVAWLERGGAYVEANIRGGGEFGPAWSRAARKGGRLRAYEDLEAVADDLRRRGLAAPRRRGLFGRSNGGLLVGNMLARSPERFGALVAEVPLLDMKIYHRLLAGAGWMEEYGDPDKPSEWAELRRISPYHLLADCAHGQKLPPVLFTTSTRDDRVHPCHARKMVRRLQEELPGLCDAYLFESAEGGHSGAASIGGRAFLRALEYDFLWRRLASG</sequence>
<proteinExistence type="inferred from homology"/>
<evidence type="ECO:0000256" key="2">
    <source>
        <dbReference type="RuleBase" id="RU368024"/>
    </source>
</evidence>
<dbReference type="PRINTS" id="PR00862">
    <property type="entry name" value="PROLIGOPTASE"/>
</dbReference>
<evidence type="ECO:0000313" key="4">
    <source>
        <dbReference type="EMBL" id="CAK0893875.1"/>
    </source>
</evidence>
<dbReference type="Proteomes" id="UP001189429">
    <property type="component" value="Unassembled WGS sequence"/>
</dbReference>
<comment type="caution">
    <text evidence="4">The sequence shown here is derived from an EMBL/GenBank/DDBJ whole genome shotgun (WGS) entry which is preliminary data.</text>
</comment>
<organism evidence="4 5">
    <name type="scientific">Prorocentrum cordatum</name>
    <dbReference type="NCBI Taxonomy" id="2364126"/>
    <lineage>
        <taxon>Eukaryota</taxon>
        <taxon>Sar</taxon>
        <taxon>Alveolata</taxon>
        <taxon>Dinophyceae</taxon>
        <taxon>Prorocentrales</taxon>
        <taxon>Prorocentraceae</taxon>
        <taxon>Prorocentrum</taxon>
    </lineage>
</organism>
<dbReference type="InterPro" id="IPR001375">
    <property type="entry name" value="Peptidase_S9_cat"/>
</dbReference>
<dbReference type="InterPro" id="IPR029058">
    <property type="entry name" value="AB_hydrolase_fold"/>
</dbReference>
<evidence type="ECO:0000256" key="1">
    <source>
        <dbReference type="ARBA" id="ARBA00005228"/>
    </source>
</evidence>
<gene>
    <name evidence="4" type="ORF">PCOR1329_LOCUS73084</name>
</gene>